<gene>
    <name evidence="2" type="ORF">G3I53_13775</name>
</gene>
<name>A0A6G3QV68_9ACTN</name>
<dbReference type="GO" id="GO:0051920">
    <property type="term" value="F:peroxiredoxin activity"/>
    <property type="evidence" value="ECO:0007669"/>
    <property type="project" value="InterPro"/>
</dbReference>
<organism evidence="2">
    <name type="scientific">Streptomyces sp. SID14436</name>
    <dbReference type="NCBI Taxonomy" id="2706070"/>
    <lineage>
        <taxon>Bacteria</taxon>
        <taxon>Bacillati</taxon>
        <taxon>Actinomycetota</taxon>
        <taxon>Actinomycetes</taxon>
        <taxon>Kitasatosporales</taxon>
        <taxon>Streptomycetaceae</taxon>
        <taxon>Streptomyces</taxon>
    </lineage>
</organism>
<dbReference type="Gene3D" id="1.20.1290.10">
    <property type="entry name" value="AhpD-like"/>
    <property type="match status" value="1"/>
</dbReference>
<dbReference type="PANTHER" id="PTHR35446:SF2">
    <property type="entry name" value="CARBOXYMUCONOLACTONE DECARBOXYLASE-LIKE DOMAIN-CONTAINING PROTEIN"/>
    <property type="match status" value="1"/>
</dbReference>
<dbReference type="AlphaFoldDB" id="A0A6G3QV68"/>
<dbReference type="EMBL" id="JAAGMD010000391">
    <property type="protein sequence ID" value="NEA87087.1"/>
    <property type="molecule type" value="Genomic_DNA"/>
</dbReference>
<feature type="domain" description="Carboxymuconolactone decarboxylase-like" evidence="1">
    <location>
        <begin position="17"/>
        <end position="101"/>
    </location>
</feature>
<dbReference type="InterPro" id="IPR029032">
    <property type="entry name" value="AhpD-like"/>
</dbReference>
<proteinExistence type="predicted"/>
<accession>A0A6G3QV68</accession>
<dbReference type="Pfam" id="PF02627">
    <property type="entry name" value="CMD"/>
    <property type="match status" value="1"/>
</dbReference>
<evidence type="ECO:0000259" key="1">
    <source>
        <dbReference type="Pfam" id="PF02627"/>
    </source>
</evidence>
<dbReference type="NCBIfam" id="TIGR00778">
    <property type="entry name" value="ahpD_dom"/>
    <property type="match status" value="1"/>
</dbReference>
<dbReference type="RefSeq" id="WP_164332691.1">
    <property type="nucleotide sequence ID" value="NZ_JAAGMD010000391.1"/>
</dbReference>
<dbReference type="SUPFAM" id="SSF69118">
    <property type="entry name" value="AhpD-like"/>
    <property type="match status" value="1"/>
</dbReference>
<dbReference type="InterPro" id="IPR003779">
    <property type="entry name" value="CMD-like"/>
</dbReference>
<dbReference type="PANTHER" id="PTHR35446">
    <property type="entry name" value="SI:CH211-175M2.5"/>
    <property type="match status" value="1"/>
</dbReference>
<reference evidence="2" key="1">
    <citation type="submission" date="2020-01" db="EMBL/GenBank/DDBJ databases">
        <title>Insect and environment-associated Actinomycetes.</title>
        <authorList>
            <person name="Currrie C."/>
            <person name="Chevrette M."/>
            <person name="Carlson C."/>
            <person name="Stubbendieck R."/>
            <person name="Wendt-Pienkowski E."/>
        </authorList>
    </citation>
    <scope>NUCLEOTIDE SEQUENCE</scope>
    <source>
        <strain evidence="2">SID14436</strain>
    </source>
</reference>
<sequence>MSGPPADGRVAIDRQHPELYRAQVEVAKAVRRAAREAGLDRTLVELVNIRASQINGCASCLDVHVRAALRGGESSQRIAVLPAWRDTDLFTPEERAALVLTESLTTLPDPRIQDQDHAEAARHLTPEQRSAVTWIVITINAFNRVSIASRHPVHERGAVSPPAVSPHNP</sequence>
<protein>
    <submittedName>
        <fullName evidence="2">Carboxymuconolactone decarboxylase family protein</fullName>
    </submittedName>
</protein>
<comment type="caution">
    <text evidence="2">The sequence shown here is derived from an EMBL/GenBank/DDBJ whole genome shotgun (WGS) entry which is preliminary data.</text>
</comment>
<evidence type="ECO:0000313" key="2">
    <source>
        <dbReference type="EMBL" id="NEA87087.1"/>
    </source>
</evidence>
<dbReference type="InterPro" id="IPR004675">
    <property type="entry name" value="AhpD_core"/>
</dbReference>